<sequence>MDITDRSNGNSSVTAPGPIPAPCSVALPACAATSSGAASFSLG</sequence>
<reference evidence="2" key="1">
    <citation type="submission" date="2015-03" db="EMBL/GenBank/DDBJ databases">
        <authorList>
            <consortium name="Pathogen Informatics"/>
        </authorList>
    </citation>
    <scope>NUCLEOTIDE SEQUENCE [LARGE SCALE GENOMIC DNA]</scope>
    <source>
        <strain evidence="2">N09902308</strain>
    </source>
</reference>
<dbReference type="Proteomes" id="UP000039021">
    <property type="component" value="Unassembled WGS sequence"/>
</dbReference>
<name>A0A916LBV3_MYCTX</name>
<dbReference type="EMBL" id="CSBK01001164">
    <property type="protein sequence ID" value="COY37942.1"/>
    <property type="molecule type" value="Genomic_DNA"/>
</dbReference>
<proteinExistence type="predicted"/>
<evidence type="ECO:0000313" key="2">
    <source>
        <dbReference type="Proteomes" id="UP000039021"/>
    </source>
</evidence>
<comment type="caution">
    <text evidence="1">The sequence shown here is derived from an EMBL/GenBank/DDBJ whole genome shotgun (WGS) entry which is preliminary data.</text>
</comment>
<organism evidence="1 2">
    <name type="scientific">Mycobacterium tuberculosis</name>
    <dbReference type="NCBI Taxonomy" id="1773"/>
    <lineage>
        <taxon>Bacteria</taxon>
        <taxon>Bacillati</taxon>
        <taxon>Actinomycetota</taxon>
        <taxon>Actinomycetes</taxon>
        <taxon>Mycobacteriales</taxon>
        <taxon>Mycobacteriaceae</taxon>
        <taxon>Mycobacterium</taxon>
        <taxon>Mycobacterium tuberculosis complex</taxon>
    </lineage>
</organism>
<accession>A0A916LBV3</accession>
<evidence type="ECO:0000313" key="1">
    <source>
        <dbReference type="EMBL" id="COY37942.1"/>
    </source>
</evidence>
<gene>
    <name evidence="1" type="ORF">ERS007739_02512</name>
</gene>
<dbReference type="AlphaFoldDB" id="A0A916LBV3"/>
<protein>
    <submittedName>
        <fullName evidence="1">Uncharacterized protein</fullName>
    </submittedName>
</protein>